<name>A0AAV4R6R9_9ARAC</name>
<sequence length="99" mass="10738">MSSVTWRKRTAGATVPDPPVGYLPCLMGDGRLRPMTAILLCQMACYGGIIRCQGKGVNRLRGPPIDDWQDFATVCSVSVVSRMGAHSGFILISTLIYFS</sequence>
<evidence type="ECO:0000313" key="1">
    <source>
        <dbReference type="EMBL" id="GIY16341.1"/>
    </source>
</evidence>
<comment type="caution">
    <text evidence="1">The sequence shown here is derived from an EMBL/GenBank/DDBJ whole genome shotgun (WGS) entry which is preliminary data.</text>
</comment>
<keyword evidence="2" id="KW-1185">Reference proteome</keyword>
<evidence type="ECO:0000313" key="2">
    <source>
        <dbReference type="Proteomes" id="UP001054837"/>
    </source>
</evidence>
<reference evidence="1 2" key="1">
    <citation type="submission" date="2021-06" db="EMBL/GenBank/DDBJ databases">
        <title>Caerostris darwini draft genome.</title>
        <authorList>
            <person name="Kono N."/>
            <person name="Arakawa K."/>
        </authorList>
    </citation>
    <scope>NUCLEOTIDE SEQUENCE [LARGE SCALE GENOMIC DNA]</scope>
</reference>
<dbReference type="AlphaFoldDB" id="A0AAV4R6R9"/>
<dbReference type="EMBL" id="BPLQ01005679">
    <property type="protein sequence ID" value="GIY16341.1"/>
    <property type="molecule type" value="Genomic_DNA"/>
</dbReference>
<dbReference type="Proteomes" id="UP001054837">
    <property type="component" value="Unassembled WGS sequence"/>
</dbReference>
<protein>
    <submittedName>
        <fullName evidence="1">Uncharacterized protein</fullName>
    </submittedName>
</protein>
<accession>A0AAV4R6R9</accession>
<organism evidence="1 2">
    <name type="scientific">Caerostris darwini</name>
    <dbReference type="NCBI Taxonomy" id="1538125"/>
    <lineage>
        <taxon>Eukaryota</taxon>
        <taxon>Metazoa</taxon>
        <taxon>Ecdysozoa</taxon>
        <taxon>Arthropoda</taxon>
        <taxon>Chelicerata</taxon>
        <taxon>Arachnida</taxon>
        <taxon>Araneae</taxon>
        <taxon>Araneomorphae</taxon>
        <taxon>Entelegynae</taxon>
        <taxon>Araneoidea</taxon>
        <taxon>Araneidae</taxon>
        <taxon>Caerostris</taxon>
    </lineage>
</organism>
<gene>
    <name evidence="1" type="ORF">CDAR_436531</name>
</gene>
<proteinExistence type="predicted"/>